<feature type="domain" description="GHMP kinase N-terminal" evidence="10">
    <location>
        <begin position="84"/>
        <end position="161"/>
    </location>
</feature>
<gene>
    <name evidence="9" type="primary">ispE</name>
    <name evidence="12" type="ordered locus">Daud_0058</name>
</gene>
<dbReference type="InterPro" id="IPR036554">
    <property type="entry name" value="GHMP_kinase_C_sf"/>
</dbReference>
<dbReference type="PANTHER" id="PTHR43527:SF2">
    <property type="entry name" value="4-DIPHOSPHOCYTIDYL-2-C-METHYL-D-ERYTHRITOL KINASE, CHLOROPLASTIC"/>
    <property type="match status" value="1"/>
</dbReference>
<evidence type="ECO:0000256" key="8">
    <source>
        <dbReference type="ARBA" id="ARBA00032554"/>
    </source>
</evidence>
<dbReference type="InterPro" id="IPR020568">
    <property type="entry name" value="Ribosomal_Su5_D2-typ_SF"/>
</dbReference>
<accession>B1I107</accession>
<name>B1I107_DESAP</name>
<evidence type="ECO:0000256" key="5">
    <source>
        <dbReference type="ARBA" id="ARBA00022741"/>
    </source>
</evidence>
<evidence type="ECO:0000259" key="10">
    <source>
        <dbReference type="Pfam" id="PF00288"/>
    </source>
</evidence>
<reference evidence="13" key="1">
    <citation type="submission" date="2007-10" db="EMBL/GenBank/DDBJ databases">
        <title>Complete sequence of chromosome of Desulforudis audaxviator MP104C.</title>
        <authorList>
            <person name="Copeland A."/>
            <person name="Lucas S."/>
            <person name="Lapidus A."/>
            <person name="Barry K."/>
            <person name="Glavina del Rio T."/>
            <person name="Dalin E."/>
            <person name="Tice H."/>
            <person name="Bruce D."/>
            <person name="Pitluck S."/>
            <person name="Lowry S.R."/>
            <person name="Larimer F."/>
            <person name="Land M.L."/>
            <person name="Hauser L."/>
            <person name="Kyrpides N."/>
            <person name="Ivanova N.N."/>
            <person name="Richardson P."/>
        </authorList>
    </citation>
    <scope>NUCLEOTIDE SEQUENCE [LARGE SCALE GENOMIC DNA]</scope>
    <source>
        <strain evidence="13">MP104C</strain>
    </source>
</reference>
<dbReference type="EMBL" id="CP000860">
    <property type="protein sequence ID" value="ACA58626.1"/>
    <property type="molecule type" value="Genomic_DNA"/>
</dbReference>
<dbReference type="UniPathway" id="UPA00056">
    <property type="reaction ID" value="UER00094"/>
</dbReference>
<dbReference type="GO" id="GO:0005524">
    <property type="term" value="F:ATP binding"/>
    <property type="evidence" value="ECO:0007669"/>
    <property type="project" value="UniProtKB-UniRule"/>
</dbReference>
<keyword evidence="6 9" id="KW-0418">Kinase</keyword>
<evidence type="ECO:0000256" key="7">
    <source>
        <dbReference type="ARBA" id="ARBA00022840"/>
    </source>
</evidence>
<evidence type="ECO:0000256" key="3">
    <source>
        <dbReference type="ARBA" id="ARBA00017473"/>
    </source>
</evidence>
<dbReference type="HAMAP" id="MF_00061">
    <property type="entry name" value="IspE"/>
    <property type="match status" value="1"/>
</dbReference>
<comment type="catalytic activity">
    <reaction evidence="9">
        <text>4-CDP-2-C-methyl-D-erythritol + ATP = 4-CDP-2-C-methyl-D-erythritol 2-phosphate + ADP + H(+)</text>
        <dbReference type="Rhea" id="RHEA:18437"/>
        <dbReference type="ChEBI" id="CHEBI:15378"/>
        <dbReference type="ChEBI" id="CHEBI:30616"/>
        <dbReference type="ChEBI" id="CHEBI:57823"/>
        <dbReference type="ChEBI" id="CHEBI:57919"/>
        <dbReference type="ChEBI" id="CHEBI:456216"/>
        <dbReference type="EC" id="2.7.1.148"/>
    </reaction>
</comment>
<evidence type="ECO:0000256" key="6">
    <source>
        <dbReference type="ARBA" id="ARBA00022777"/>
    </source>
</evidence>
<dbReference type="PANTHER" id="PTHR43527">
    <property type="entry name" value="4-DIPHOSPHOCYTIDYL-2-C-METHYL-D-ERYTHRITOL KINASE, CHLOROPLASTIC"/>
    <property type="match status" value="1"/>
</dbReference>
<evidence type="ECO:0000256" key="2">
    <source>
        <dbReference type="ARBA" id="ARBA00012052"/>
    </source>
</evidence>
<dbReference type="InterPro" id="IPR013750">
    <property type="entry name" value="GHMP_kinase_C_dom"/>
</dbReference>
<comment type="function">
    <text evidence="9">Catalyzes the phosphorylation of the position 2 hydroxy group of 4-diphosphocytidyl-2C-methyl-D-erythritol.</text>
</comment>
<keyword evidence="5 9" id="KW-0547">Nucleotide-binding</keyword>
<dbReference type="GO" id="GO:0050515">
    <property type="term" value="F:4-(cytidine 5'-diphospho)-2-C-methyl-D-erythritol kinase activity"/>
    <property type="evidence" value="ECO:0007669"/>
    <property type="project" value="UniProtKB-UniRule"/>
</dbReference>
<dbReference type="STRING" id="477974.Daud_0058"/>
<evidence type="ECO:0000256" key="1">
    <source>
        <dbReference type="ARBA" id="ARBA00009684"/>
    </source>
</evidence>
<comment type="pathway">
    <text evidence="9">Isoprenoid biosynthesis; isopentenyl diphosphate biosynthesis via DXP pathway; isopentenyl diphosphate from 1-deoxy-D-xylulose 5-phosphate: step 3/6.</text>
</comment>
<dbReference type="EC" id="2.7.1.148" evidence="2 9"/>
<feature type="domain" description="GHMP kinase C-terminal" evidence="11">
    <location>
        <begin position="217"/>
        <end position="292"/>
    </location>
</feature>
<dbReference type="InterPro" id="IPR006204">
    <property type="entry name" value="GHMP_kinase_N_dom"/>
</dbReference>
<reference evidence="12 13" key="2">
    <citation type="journal article" date="2008" name="Science">
        <title>Environmental genomics reveals a single-species ecosystem deep within Earth.</title>
        <authorList>
            <person name="Chivian D."/>
            <person name="Brodie E.L."/>
            <person name="Alm E.J."/>
            <person name="Culley D.E."/>
            <person name="Dehal P.S."/>
            <person name="Desantis T.Z."/>
            <person name="Gihring T.M."/>
            <person name="Lapidus A."/>
            <person name="Lin L.H."/>
            <person name="Lowry S.R."/>
            <person name="Moser D.P."/>
            <person name="Richardson P.M."/>
            <person name="Southam G."/>
            <person name="Wanger G."/>
            <person name="Pratt L.M."/>
            <person name="Andersen G.L."/>
            <person name="Hazen T.C."/>
            <person name="Brockman F.J."/>
            <person name="Arkin A.P."/>
            <person name="Onstott T.C."/>
        </authorList>
    </citation>
    <scope>NUCLEOTIDE SEQUENCE [LARGE SCALE GENOMIC DNA]</scope>
    <source>
        <strain evidence="12 13">MP104C</strain>
    </source>
</reference>
<dbReference type="Pfam" id="PF00288">
    <property type="entry name" value="GHMP_kinases_N"/>
    <property type="match status" value="1"/>
</dbReference>
<evidence type="ECO:0000313" key="12">
    <source>
        <dbReference type="EMBL" id="ACA58626.1"/>
    </source>
</evidence>
<dbReference type="PIRSF" id="PIRSF010376">
    <property type="entry name" value="IspE"/>
    <property type="match status" value="1"/>
</dbReference>
<keyword evidence="9" id="KW-0414">Isoprene biosynthesis</keyword>
<dbReference type="NCBIfam" id="TIGR00154">
    <property type="entry name" value="ispE"/>
    <property type="match status" value="1"/>
</dbReference>
<keyword evidence="7 9" id="KW-0067">ATP-binding</keyword>
<dbReference type="AlphaFoldDB" id="B1I107"/>
<evidence type="ECO:0000256" key="9">
    <source>
        <dbReference type="HAMAP-Rule" id="MF_00061"/>
    </source>
</evidence>
<sequence>MRAVQFISQAAGRLRLQWGDYPMRLSAYAKINLVLAVGGLRPDGYHEVETVLQQLELHDRLELRQAEQFTLYTDSAEVPHGPGNLVWEAAALLRERFRCPFGADIRLYKSIPVAAGLGGGSADAAATLVGLNELWNLNLDLETLLGLAAELGSDVPFFLVGPTALARGRGEILAPLPPAPEMGVVLVTPAFGVRAAEAYAHFDRLPGGAPPDLTPVLRALAEKDRYAVAQGLFNGLEAAVFDLYPEVRALKKELGKEEGVLGALVSGSGPTVFGLTADVEQAEVVAARLRSRGLPARATKTRGPSS</sequence>
<feature type="binding site" evidence="9">
    <location>
        <begin position="112"/>
        <end position="122"/>
    </location>
    <ligand>
        <name>ATP</name>
        <dbReference type="ChEBI" id="CHEBI:30616"/>
    </ligand>
</feature>
<evidence type="ECO:0000313" key="13">
    <source>
        <dbReference type="Proteomes" id="UP000008544"/>
    </source>
</evidence>
<keyword evidence="13" id="KW-1185">Reference proteome</keyword>
<dbReference type="GO" id="GO:0019288">
    <property type="term" value="P:isopentenyl diphosphate biosynthetic process, methylerythritol 4-phosphate pathway"/>
    <property type="evidence" value="ECO:0007669"/>
    <property type="project" value="UniProtKB-UniRule"/>
</dbReference>
<feature type="active site" evidence="9">
    <location>
        <position position="30"/>
    </location>
</feature>
<protein>
    <recommendedName>
        <fullName evidence="3 9">4-diphosphocytidyl-2-C-methyl-D-erythritol kinase</fullName>
        <shortName evidence="9">CMK</shortName>
        <ecNumber evidence="2 9">2.7.1.148</ecNumber>
    </recommendedName>
    <alternativeName>
        <fullName evidence="8 9">4-(cytidine-5'-diphospho)-2-C-methyl-D-erythritol kinase</fullName>
    </alternativeName>
</protein>
<evidence type="ECO:0000256" key="4">
    <source>
        <dbReference type="ARBA" id="ARBA00022679"/>
    </source>
</evidence>
<dbReference type="SUPFAM" id="SSF55060">
    <property type="entry name" value="GHMP Kinase, C-terminal domain"/>
    <property type="match status" value="1"/>
</dbReference>
<dbReference type="eggNOG" id="COG1947">
    <property type="taxonomic scope" value="Bacteria"/>
</dbReference>
<dbReference type="SUPFAM" id="SSF54211">
    <property type="entry name" value="Ribosomal protein S5 domain 2-like"/>
    <property type="match status" value="1"/>
</dbReference>
<dbReference type="InterPro" id="IPR004424">
    <property type="entry name" value="IspE"/>
</dbReference>
<comment type="similarity">
    <text evidence="1 9">Belongs to the GHMP kinase family. IspE subfamily.</text>
</comment>
<dbReference type="KEGG" id="dau:Daud_0058"/>
<feature type="active site" evidence="9">
    <location>
        <position position="154"/>
    </location>
</feature>
<dbReference type="Proteomes" id="UP000008544">
    <property type="component" value="Chromosome"/>
</dbReference>
<proteinExistence type="inferred from homology"/>
<dbReference type="Pfam" id="PF08544">
    <property type="entry name" value="GHMP_kinases_C"/>
    <property type="match status" value="1"/>
</dbReference>
<dbReference type="HOGENOM" id="CLU_053057_1_1_9"/>
<dbReference type="Gene3D" id="3.30.70.890">
    <property type="entry name" value="GHMP kinase, C-terminal domain"/>
    <property type="match status" value="1"/>
</dbReference>
<dbReference type="Gene3D" id="3.30.230.10">
    <property type="match status" value="1"/>
</dbReference>
<dbReference type="GO" id="GO:0016114">
    <property type="term" value="P:terpenoid biosynthetic process"/>
    <property type="evidence" value="ECO:0007669"/>
    <property type="project" value="UniProtKB-UniRule"/>
</dbReference>
<organism evidence="12 13">
    <name type="scientific">Desulforudis audaxviator (strain MP104C)</name>
    <dbReference type="NCBI Taxonomy" id="477974"/>
    <lineage>
        <taxon>Bacteria</taxon>
        <taxon>Bacillati</taxon>
        <taxon>Bacillota</taxon>
        <taxon>Clostridia</taxon>
        <taxon>Thermoanaerobacterales</taxon>
        <taxon>Candidatus Desulforudaceae</taxon>
        <taxon>Candidatus Desulforudis</taxon>
    </lineage>
</organism>
<evidence type="ECO:0000259" key="11">
    <source>
        <dbReference type="Pfam" id="PF08544"/>
    </source>
</evidence>
<dbReference type="InterPro" id="IPR014721">
    <property type="entry name" value="Ribsml_uS5_D2-typ_fold_subgr"/>
</dbReference>
<keyword evidence="4 9" id="KW-0808">Transferase</keyword>